<dbReference type="Proteomes" id="UP000269396">
    <property type="component" value="Unassembled WGS sequence"/>
</dbReference>
<evidence type="ECO:0000313" key="3">
    <source>
        <dbReference type="Proteomes" id="UP000269396"/>
    </source>
</evidence>
<feature type="compositionally biased region" description="Basic residues" evidence="1">
    <location>
        <begin position="29"/>
        <end position="40"/>
    </location>
</feature>
<keyword evidence="3" id="KW-1185">Reference proteome</keyword>
<feature type="compositionally biased region" description="Low complexity" evidence="1">
    <location>
        <begin position="1"/>
        <end position="10"/>
    </location>
</feature>
<name>A0A3P8HKK1_9TREM</name>
<accession>A0A3P8HKK1</accession>
<protein>
    <submittedName>
        <fullName evidence="2">Uncharacterized protein</fullName>
    </submittedName>
</protein>
<reference evidence="2 3" key="1">
    <citation type="submission" date="2018-11" db="EMBL/GenBank/DDBJ databases">
        <authorList>
            <consortium name="Pathogen Informatics"/>
        </authorList>
    </citation>
    <scope>NUCLEOTIDE SEQUENCE [LARGE SCALE GENOMIC DNA]</scope>
    <source>
        <strain>Denwood</strain>
        <strain evidence="3">Zambia</strain>
    </source>
</reference>
<evidence type="ECO:0000256" key="1">
    <source>
        <dbReference type="SAM" id="MobiDB-lite"/>
    </source>
</evidence>
<evidence type="ECO:0000313" key="2">
    <source>
        <dbReference type="EMBL" id="VDP84378.1"/>
    </source>
</evidence>
<sequence length="63" mass="7040">MLHTASISKSSNDESKSHSQRISTITSARRQHAPSRRGSRLRGMLLAYQQDAVKKRLSSNNSD</sequence>
<organism evidence="2 3">
    <name type="scientific">Schistosoma mattheei</name>
    <dbReference type="NCBI Taxonomy" id="31246"/>
    <lineage>
        <taxon>Eukaryota</taxon>
        <taxon>Metazoa</taxon>
        <taxon>Spiralia</taxon>
        <taxon>Lophotrochozoa</taxon>
        <taxon>Platyhelminthes</taxon>
        <taxon>Trematoda</taxon>
        <taxon>Digenea</taxon>
        <taxon>Strigeidida</taxon>
        <taxon>Schistosomatoidea</taxon>
        <taxon>Schistosomatidae</taxon>
        <taxon>Schistosoma</taxon>
    </lineage>
</organism>
<dbReference type="EMBL" id="UZAL01046621">
    <property type="protein sequence ID" value="VDP84378.1"/>
    <property type="molecule type" value="Genomic_DNA"/>
</dbReference>
<proteinExistence type="predicted"/>
<gene>
    <name evidence="2" type="ORF">SMTD_LOCUS21207</name>
</gene>
<dbReference type="AlphaFoldDB" id="A0A3P8HKK1"/>
<feature type="region of interest" description="Disordered" evidence="1">
    <location>
        <begin position="1"/>
        <end position="43"/>
    </location>
</feature>